<evidence type="ECO:0000256" key="1">
    <source>
        <dbReference type="ARBA" id="ARBA00004401"/>
    </source>
</evidence>
<dbReference type="OrthoDB" id="9768393at2"/>
<dbReference type="GO" id="GO:0003755">
    <property type="term" value="F:peptidyl-prolyl cis-trans isomerase activity"/>
    <property type="evidence" value="ECO:0007669"/>
    <property type="project" value="InterPro"/>
</dbReference>
<dbReference type="RefSeq" id="WP_076533284.1">
    <property type="nucleotide sequence ID" value="NZ_BMEH01000007.1"/>
</dbReference>
<protein>
    <submittedName>
        <fullName evidence="10">Peptidyl-prolyl cis-trans isomerase D</fullName>
    </submittedName>
</protein>
<dbReference type="PANTHER" id="PTHR47529">
    <property type="entry name" value="PEPTIDYL-PROLYL CIS-TRANS ISOMERASE D"/>
    <property type="match status" value="1"/>
</dbReference>
<comment type="subcellular location">
    <subcellularLocation>
        <location evidence="1">Cell membrane</location>
        <topology evidence="1">Single-pass type II membrane protein</topology>
    </subcellularLocation>
</comment>
<reference evidence="10 11" key="1">
    <citation type="submission" date="2017-01" db="EMBL/GenBank/DDBJ databases">
        <authorList>
            <person name="Mah S.A."/>
            <person name="Swanson W.J."/>
            <person name="Moy G.W."/>
            <person name="Vacquier V.D."/>
        </authorList>
    </citation>
    <scope>NUCLEOTIDE SEQUENCE [LARGE SCALE GENOMIC DNA]</scope>
    <source>
        <strain evidence="10 11">DSM 26375</strain>
    </source>
</reference>
<evidence type="ECO:0000256" key="4">
    <source>
        <dbReference type="ARBA" id="ARBA00022989"/>
    </source>
</evidence>
<dbReference type="EMBL" id="FTOT01000007">
    <property type="protein sequence ID" value="SIT18603.1"/>
    <property type="molecule type" value="Genomic_DNA"/>
</dbReference>
<dbReference type="Gene3D" id="1.10.4030.10">
    <property type="entry name" value="Porin chaperone SurA, peptide-binding domain"/>
    <property type="match status" value="1"/>
</dbReference>
<feature type="domain" description="PpiC" evidence="9">
    <location>
        <begin position="244"/>
        <end position="363"/>
    </location>
</feature>
<proteinExistence type="inferred from homology"/>
<dbReference type="InterPro" id="IPR052029">
    <property type="entry name" value="PpiD_chaperone"/>
</dbReference>
<accession>A0A1N7Q6X9</accession>
<dbReference type="InterPro" id="IPR000297">
    <property type="entry name" value="PPIase_PpiC"/>
</dbReference>
<dbReference type="PANTHER" id="PTHR47529:SF1">
    <property type="entry name" value="PERIPLASMIC CHAPERONE PPID"/>
    <property type="match status" value="1"/>
</dbReference>
<evidence type="ECO:0000256" key="2">
    <source>
        <dbReference type="ARBA" id="ARBA00022475"/>
    </source>
</evidence>
<evidence type="ECO:0000256" key="3">
    <source>
        <dbReference type="ARBA" id="ARBA00022692"/>
    </source>
</evidence>
<dbReference type="Pfam" id="PF13145">
    <property type="entry name" value="Rotamase_2"/>
    <property type="match status" value="1"/>
</dbReference>
<name>A0A1N7Q6X9_9RHOB</name>
<keyword evidence="11" id="KW-1185">Reference proteome</keyword>
<evidence type="ECO:0000256" key="8">
    <source>
        <dbReference type="SAM" id="Phobius"/>
    </source>
</evidence>
<keyword evidence="6" id="KW-0143">Chaperone</keyword>
<evidence type="ECO:0000256" key="6">
    <source>
        <dbReference type="ARBA" id="ARBA00023186"/>
    </source>
</evidence>
<feature type="transmembrane region" description="Helical" evidence="8">
    <location>
        <begin position="12"/>
        <end position="32"/>
    </location>
</feature>
<evidence type="ECO:0000313" key="11">
    <source>
        <dbReference type="Proteomes" id="UP000186141"/>
    </source>
</evidence>
<dbReference type="AlphaFoldDB" id="A0A1N7Q6X9"/>
<dbReference type="SUPFAM" id="SSF109998">
    <property type="entry name" value="Triger factor/SurA peptide-binding domain-like"/>
    <property type="match status" value="1"/>
</dbReference>
<evidence type="ECO:0000313" key="10">
    <source>
        <dbReference type="EMBL" id="SIT18603.1"/>
    </source>
</evidence>
<keyword evidence="3 8" id="KW-0812">Transmembrane</keyword>
<dbReference type="GO" id="GO:0005886">
    <property type="term" value="C:plasma membrane"/>
    <property type="evidence" value="ECO:0007669"/>
    <property type="project" value="UniProtKB-SubCell"/>
</dbReference>
<keyword evidence="10" id="KW-0413">Isomerase</keyword>
<keyword evidence="2" id="KW-1003">Cell membrane</keyword>
<dbReference type="Proteomes" id="UP000186141">
    <property type="component" value="Unassembled WGS sequence"/>
</dbReference>
<keyword evidence="4 8" id="KW-1133">Transmembrane helix</keyword>
<evidence type="ECO:0000256" key="7">
    <source>
        <dbReference type="ARBA" id="ARBA00038408"/>
    </source>
</evidence>
<comment type="similarity">
    <text evidence="7">Belongs to the PpiD chaperone family.</text>
</comment>
<evidence type="ECO:0000259" key="9">
    <source>
        <dbReference type="Pfam" id="PF13145"/>
    </source>
</evidence>
<sequence length="613" mass="66226">MAAGGKTGQVLVWILMAMLILGLGGFGITNFGGSVRRIGTVEGQDISTEDYFRALRNDLNALSAQVRRPLGFAEALAMGLDASVRQRLVTTAVLDAEAARLGISVGDARLAQEIRAIPAFHNMSGSFDRTAYAMTLQDNGWKEAQFETQTRRDLSRSLLQTAVATGFAGSDAAAAAYYDYIEERRSFSVLRLTEADLEAPLAEPDDAALRAYYDAHPDQFTRPQTRRITYAALLADDVAKVVPVDEAELRKLYDQRINEFVQPERRLLERLVFSDDDAATAARNRLDAGQISFEALVQERGLTLNDVDMGDIAKADLGAAGDPIFEMAEPGIIGPLPSPLGPALFRMNGILAADEVTFDEAREALTSEFALDAARRQIRTRVNEIDDLLAGGATLEDLAGNAGLVLATIDMEPGTTDGIAAYPRFRDEAAKITDRDFPQVIELDDGSLVAMRLDEILAPALRPYDEVASQVAEAALTDALKQALAARLAEVQAQVGAGTAMGAFGIVEVAQAMPRGGRIDAAPADLVQQVFDLETDEVAPVVTDDFVGLIRLDRILAADHSTPEAEQWKQMLKMRQGQELGQDAFALFASALEQRAKITLDEGAIAAVHSQMR</sequence>
<keyword evidence="5 8" id="KW-0472">Membrane</keyword>
<dbReference type="STRING" id="1086013.SAMN05421774_107164"/>
<evidence type="ECO:0000256" key="5">
    <source>
        <dbReference type="ARBA" id="ARBA00023136"/>
    </source>
</evidence>
<gene>
    <name evidence="10" type="ORF">SAMN05421774_107164</name>
</gene>
<dbReference type="Pfam" id="PF13624">
    <property type="entry name" value="SurA_N_3"/>
    <property type="match status" value="1"/>
</dbReference>
<dbReference type="InterPro" id="IPR027304">
    <property type="entry name" value="Trigger_fact/SurA_dom_sf"/>
</dbReference>
<organism evidence="10 11">
    <name type="scientific">Gemmobacter megaterium</name>
    <dbReference type="NCBI Taxonomy" id="1086013"/>
    <lineage>
        <taxon>Bacteria</taxon>
        <taxon>Pseudomonadati</taxon>
        <taxon>Pseudomonadota</taxon>
        <taxon>Alphaproteobacteria</taxon>
        <taxon>Rhodobacterales</taxon>
        <taxon>Paracoccaceae</taxon>
        <taxon>Gemmobacter</taxon>
    </lineage>
</organism>